<evidence type="ECO:0000256" key="10">
    <source>
        <dbReference type="ARBA" id="ARBA00023136"/>
    </source>
</evidence>
<dbReference type="InterPro" id="IPR039426">
    <property type="entry name" value="TonB-dep_rcpt-like"/>
</dbReference>
<keyword evidence="10 12" id="KW-0472">Membrane</keyword>
<dbReference type="InterPro" id="IPR000531">
    <property type="entry name" value="Beta-barrel_TonB"/>
</dbReference>
<keyword evidence="7" id="KW-0408">Iron</keyword>
<gene>
    <name evidence="14" type="ORF">C8N44_1528</name>
</gene>
<dbReference type="Pfam" id="PF00593">
    <property type="entry name" value="TonB_dep_Rec_b-barrel"/>
    <property type="match status" value="1"/>
</dbReference>
<evidence type="ECO:0000256" key="11">
    <source>
        <dbReference type="ARBA" id="ARBA00023237"/>
    </source>
</evidence>
<evidence type="ECO:0000256" key="9">
    <source>
        <dbReference type="ARBA" id="ARBA00023077"/>
    </source>
</evidence>
<proteinExistence type="inferred from homology"/>
<dbReference type="Proteomes" id="UP000244069">
    <property type="component" value="Unassembled WGS sequence"/>
</dbReference>
<evidence type="ECO:0000256" key="6">
    <source>
        <dbReference type="ARBA" id="ARBA00022729"/>
    </source>
</evidence>
<evidence type="ECO:0000259" key="13">
    <source>
        <dbReference type="Pfam" id="PF00593"/>
    </source>
</evidence>
<keyword evidence="9" id="KW-0798">TonB box</keyword>
<dbReference type="PROSITE" id="PS52016">
    <property type="entry name" value="TONB_DEPENDENT_REC_3"/>
    <property type="match status" value="1"/>
</dbReference>
<keyword evidence="11 12" id="KW-0998">Cell outer membrane</keyword>
<evidence type="ECO:0000256" key="1">
    <source>
        <dbReference type="ARBA" id="ARBA00004571"/>
    </source>
</evidence>
<feature type="domain" description="TonB-dependent receptor-like beta-barrel" evidence="13">
    <location>
        <begin position="2"/>
        <end position="230"/>
    </location>
</feature>
<name>A0A2T6A049_9RHOB</name>
<dbReference type="InterPro" id="IPR036942">
    <property type="entry name" value="Beta-barrel_TonB_sf"/>
</dbReference>
<evidence type="ECO:0000313" key="15">
    <source>
        <dbReference type="Proteomes" id="UP000244069"/>
    </source>
</evidence>
<keyword evidence="5 12" id="KW-0812">Transmembrane</keyword>
<organism evidence="14 15">
    <name type="scientific">Allosediminivita pacifica</name>
    <dbReference type="NCBI Taxonomy" id="1267769"/>
    <lineage>
        <taxon>Bacteria</taxon>
        <taxon>Pseudomonadati</taxon>
        <taxon>Pseudomonadota</taxon>
        <taxon>Alphaproteobacteria</taxon>
        <taxon>Rhodobacterales</taxon>
        <taxon>Paracoccaceae</taxon>
        <taxon>Allosediminivita</taxon>
    </lineage>
</organism>
<comment type="similarity">
    <text evidence="12">Belongs to the TonB-dependent receptor family.</text>
</comment>
<dbReference type="PANTHER" id="PTHR32552">
    <property type="entry name" value="FERRICHROME IRON RECEPTOR-RELATED"/>
    <property type="match status" value="1"/>
</dbReference>
<comment type="caution">
    <text evidence="14">The sequence shown here is derived from an EMBL/GenBank/DDBJ whole genome shotgun (WGS) entry which is preliminary data.</text>
</comment>
<evidence type="ECO:0000313" key="14">
    <source>
        <dbReference type="EMBL" id="PTX37172.1"/>
    </source>
</evidence>
<sequence>MQGGLRRDRIDQKITDELAGVTTKSDDIEDTYRLGLTYMVSPNLSVYGSYAESVVPASQQGNEPERGEQYEIGVKYRPDNFRGLFTASIYDLTKFNQTITDANTLLPVTRGESRVRGLDLEAKAEITEQLSLTAAYSYMDSELVETSEGNNDGNELAHTPEHSGSIWVDYLVPGQGAVGDLNLGLGARYNGGYWRADSNTSKTDSAWLWDAAIGYEIVEGTEMRMSVTNLLDEKHVAQGGFSTDYYNAGREVSLSLRHSW</sequence>
<evidence type="ECO:0000256" key="3">
    <source>
        <dbReference type="ARBA" id="ARBA00022452"/>
    </source>
</evidence>
<evidence type="ECO:0000256" key="7">
    <source>
        <dbReference type="ARBA" id="ARBA00023004"/>
    </source>
</evidence>
<keyword evidence="6" id="KW-0732">Signal</keyword>
<comment type="subcellular location">
    <subcellularLocation>
        <location evidence="1 12">Cell outer membrane</location>
        <topology evidence="1 12">Multi-pass membrane protein</topology>
    </subcellularLocation>
</comment>
<dbReference type="PANTHER" id="PTHR32552:SF68">
    <property type="entry name" value="FERRICHROME OUTER MEMBRANE TRANSPORTER_PHAGE RECEPTOR"/>
    <property type="match status" value="1"/>
</dbReference>
<reference evidence="14 15" key="1">
    <citation type="submission" date="2018-04" db="EMBL/GenBank/DDBJ databases">
        <title>Genomic Encyclopedia of Archaeal and Bacterial Type Strains, Phase II (KMG-II): from individual species to whole genera.</title>
        <authorList>
            <person name="Goeker M."/>
        </authorList>
    </citation>
    <scope>NUCLEOTIDE SEQUENCE [LARGE SCALE GENOMIC DNA]</scope>
    <source>
        <strain evidence="14 15">DSM 29329</strain>
    </source>
</reference>
<evidence type="ECO:0000256" key="12">
    <source>
        <dbReference type="PROSITE-ProRule" id="PRU01360"/>
    </source>
</evidence>
<accession>A0A2T6A049</accession>
<keyword evidence="3 12" id="KW-1134">Transmembrane beta strand</keyword>
<protein>
    <submittedName>
        <fullName evidence="14">TonB-dependent receptor-like protein</fullName>
    </submittedName>
</protein>
<keyword evidence="2 12" id="KW-0813">Transport</keyword>
<dbReference type="GO" id="GO:0015344">
    <property type="term" value="F:siderophore uptake transmembrane transporter activity"/>
    <property type="evidence" value="ECO:0007669"/>
    <property type="project" value="TreeGrafter"/>
</dbReference>
<keyword evidence="4" id="KW-0410">Iron transport</keyword>
<evidence type="ECO:0000256" key="2">
    <source>
        <dbReference type="ARBA" id="ARBA00022448"/>
    </source>
</evidence>
<dbReference type="AlphaFoldDB" id="A0A2T6A049"/>
<keyword evidence="8" id="KW-0406">Ion transport</keyword>
<evidence type="ECO:0000256" key="5">
    <source>
        <dbReference type="ARBA" id="ARBA00022692"/>
    </source>
</evidence>
<dbReference type="EMBL" id="QBKN01000052">
    <property type="protein sequence ID" value="PTX37172.1"/>
    <property type="molecule type" value="Genomic_DNA"/>
</dbReference>
<keyword evidence="15" id="KW-1185">Reference proteome</keyword>
<dbReference type="SUPFAM" id="SSF56935">
    <property type="entry name" value="Porins"/>
    <property type="match status" value="1"/>
</dbReference>
<dbReference type="Gene3D" id="2.40.170.20">
    <property type="entry name" value="TonB-dependent receptor, beta-barrel domain"/>
    <property type="match status" value="1"/>
</dbReference>
<evidence type="ECO:0000256" key="4">
    <source>
        <dbReference type="ARBA" id="ARBA00022496"/>
    </source>
</evidence>
<keyword evidence="14" id="KW-0675">Receptor</keyword>
<dbReference type="GO" id="GO:0009279">
    <property type="term" value="C:cell outer membrane"/>
    <property type="evidence" value="ECO:0007669"/>
    <property type="project" value="UniProtKB-SubCell"/>
</dbReference>
<evidence type="ECO:0000256" key="8">
    <source>
        <dbReference type="ARBA" id="ARBA00023065"/>
    </source>
</evidence>